<reference evidence="2" key="1">
    <citation type="submission" date="2021-01" db="UniProtKB">
        <authorList>
            <consortium name="EnsemblMetazoa"/>
        </authorList>
    </citation>
    <scope>IDENTIFICATION</scope>
</reference>
<accession>A0A7M7TCM0</accession>
<evidence type="ECO:0000313" key="2">
    <source>
        <dbReference type="EnsemblMetazoa" id="XP_032453715"/>
    </source>
</evidence>
<dbReference type="InterPro" id="IPR029033">
    <property type="entry name" value="His_PPase_superfam"/>
</dbReference>
<dbReference type="PANTHER" id="PTHR11567">
    <property type="entry name" value="ACID PHOSPHATASE-RELATED"/>
    <property type="match status" value="1"/>
</dbReference>
<dbReference type="InterPro" id="IPR050645">
    <property type="entry name" value="Histidine_acid_phosphatase"/>
</dbReference>
<dbReference type="SUPFAM" id="SSF53254">
    <property type="entry name" value="Phosphoglycerate mutase-like"/>
    <property type="match status" value="2"/>
</dbReference>
<dbReference type="RefSeq" id="XP_032453715.1">
    <property type="nucleotide sequence ID" value="XM_032597824.1"/>
</dbReference>
<keyword evidence="3" id="KW-1185">Reference proteome</keyword>
<comment type="similarity">
    <text evidence="1">Belongs to the histidine acid phosphatase family.</text>
</comment>
<dbReference type="RefSeq" id="XP_032453714.1">
    <property type="nucleotide sequence ID" value="XM_032597823.1"/>
</dbReference>
<evidence type="ECO:0000256" key="1">
    <source>
        <dbReference type="ARBA" id="ARBA00005375"/>
    </source>
</evidence>
<dbReference type="InParanoid" id="A0A7M7TCM0"/>
<dbReference type="Proteomes" id="UP000002358">
    <property type="component" value="Chromosome 3"/>
</dbReference>
<protein>
    <recommendedName>
        <fullName evidence="4">Venom acid phosphatase Acph-1</fullName>
    </recommendedName>
</protein>
<evidence type="ECO:0000313" key="3">
    <source>
        <dbReference type="Proteomes" id="UP000002358"/>
    </source>
</evidence>
<dbReference type="AlphaFoldDB" id="A0A7M7TCM0"/>
<proteinExistence type="inferred from homology"/>
<dbReference type="GO" id="GO:0003993">
    <property type="term" value="F:acid phosphatase activity"/>
    <property type="evidence" value="ECO:0007669"/>
    <property type="project" value="UniProtKB-EC"/>
</dbReference>
<sequence length="478" mass="55088">MKVKGGNTNSKKIYLYNGHELNVAAYARVHGIKEFRYPNFSSAVILEKLKDSQNRFYVTMLAWTGDDDNFLPLKLGNYKEYCPIEEYLKIVEDVIPSKEEMNSFYEACNMALASDLKLELVQVLFRHGARTNAKSEVEMAKPQNIDPSLHETFGYEQLTNVGRAQAYNLGLKLRDRYDNFLGPLYKPDDVYAYSSYNDRTKMSLQLVLAGLYPPTAGQIWNENLRWQPIPTYYVPQKADVLLKANEMHKYNSLLSALKKTPRYKEAEKTCMRLNDFMLSKGVDALQRYGLFGNIIVYNILYSHKASKGKLPDWYTDDLFEEFKKDIVLYFNLTCSTPELCKWQIGPLVRRFLDNMNVKAETTNPRKIYLYGGHELNIVAYVIAHGIQEFRYPDFSSAVILEKLRDSQNRLYVRMLAWTGNNDTFLTLKLGNGKEYCPIEEYTEIVKDVLPSDAEINSMYDDIPNGLSPLHSSDVALKS</sequence>
<dbReference type="Gene3D" id="3.40.50.1240">
    <property type="entry name" value="Phosphoglycerate mutase-like"/>
    <property type="match status" value="2"/>
</dbReference>
<name>A0A7M7TCM0_NASVI</name>
<dbReference type="OrthoDB" id="10257284at2759"/>
<dbReference type="SMR" id="A0A7M7TCM0"/>
<dbReference type="PANTHER" id="PTHR11567:SF205">
    <property type="entry name" value="GH28721P-RELATED"/>
    <property type="match status" value="1"/>
</dbReference>
<organism evidence="2 3">
    <name type="scientific">Nasonia vitripennis</name>
    <name type="common">Parasitic wasp</name>
    <dbReference type="NCBI Taxonomy" id="7425"/>
    <lineage>
        <taxon>Eukaryota</taxon>
        <taxon>Metazoa</taxon>
        <taxon>Ecdysozoa</taxon>
        <taxon>Arthropoda</taxon>
        <taxon>Hexapoda</taxon>
        <taxon>Insecta</taxon>
        <taxon>Pterygota</taxon>
        <taxon>Neoptera</taxon>
        <taxon>Endopterygota</taxon>
        <taxon>Hymenoptera</taxon>
        <taxon>Apocrita</taxon>
        <taxon>Proctotrupomorpha</taxon>
        <taxon>Chalcidoidea</taxon>
        <taxon>Pteromalidae</taxon>
        <taxon>Pteromalinae</taxon>
        <taxon>Nasonia</taxon>
    </lineage>
</organism>
<evidence type="ECO:0008006" key="4">
    <source>
        <dbReference type="Google" id="ProtNLM"/>
    </source>
</evidence>
<dbReference type="GeneID" id="103315929"/>
<dbReference type="EnsemblMetazoa" id="XM_032597824">
    <property type="protein sequence ID" value="XP_032453715"/>
    <property type="gene ID" value="LOC103315929"/>
</dbReference>
<dbReference type="EnsemblMetazoa" id="XM_032597821">
    <property type="protein sequence ID" value="XP_032453712"/>
    <property type="gene ID" value="LOC103315929"/>
</dbReference>
<dbReference type="EnsemblMetazoa" id="XM_032597823">
    <property type="protein sequence ID" value="XP_032453714"/>
    <property type="gene ID" value="LOC103315929"/>
</dbReference>
<dbReference type="Pfam" id="PF00328">
    <property type="entry name" value="His_Phos_2"/>
    <property type="match status" value="1"/>
</dbReference>
<dbReference type="InterPro" id="IPR000560">
    <property type="entry name" value="His_Pase_clade-2"/>
</dbReference>
<dbReference type="RefSeq" id="XP_032453712.1">
    <property type="nucleotide sequence ID" value="XM_032597821.1"/>
</dbReference>
<dbReference type="RefSeq" id="XP_032453713.1">
    <property type="nucleotide sequence ID" value="XM_032597822.1"/>
</dbReference>
<dbReference type="EnsemblMetazoa" id="XM_032597822">
    <property type="protein sequence ID" value="XP_032453713"/>
    <property type="gene ID" value="LOC103315929"/>
</dbReference>
<dbReference type="CDD" id="cd07061">
    <property type="entry name" value="HP_HAP_like"/>
    <property type="match status" value="1"/>
</dbReference>